<name>A0A839A444_9LACT</name>
<keyword evidence="5" id="KW-1185">Reference proteome</keyword>
<dbReference type="PROSITE" id="PS51354">
    <property type="entry name" value="GLUTAREDOXIN_2"/>
    <property type="match status" value="1"/>
</dbReference>
<accession>A0A839A444</accession>
<dbReference type="Pfam" id="PF00462">
    <property type="entry name" value="Glutaredoxin"/>
    <property type="match status" value="1"/>
</dbReference>
<feature type="domain" description="Glutaredoxin" evidence="3">
    <location>
        <begin position="4"/>
        <end position="60"/>
    </location>
</feature>
<dbReference type="InterPro" id="IPR002109">
    <property type="entry name" value="Glutaredoxin"/>
</dbReference>
<dbReference type="SUPFAM" id="SSF52833">
    <property type="entry name" value="Thioredoxin-like"/>
    <property type="match status" value="1"/>
</dbReference>
<evidence type="ECO:0000256" key="2">
    <source>
        <dbReference type="ARBA" id="ARBA00017945"/>
    </source>
</evidence>
<dbReference type="InterPro" id="IPR011909">
    <property type="entry name" value="GlrX_NrdH"/>
</dbReference>
<organism evidence="4 5">
    <name type="scientific">Ruoffia halotolerans</name>
    <dbReference type="NCBI Taxonomy" id="2748684"/>
    <lineage>
        <taxon>Bacteria</taxon>
        <taxon>Bacillati</taxon>
        <taxon>Bacillota</taxon>
        <taxon>Bacilli</taxon>
        <taxon>Lactobacillales</taxon>
        <taxon>Aerococcaceae</taxon>
        <taxon>Ruoffia</taxon>
    </lineage>
</organism>
<sequence>MSKITVYSKPNCMQCNFTKKYLDDKGVEYSTLDVFADEEALNHIKSLGFQSLPVVEIDGEEPFNGFRPDLLAKLA</sequence>
<dbReference type="Proteomes" id="UP000571018">
    <property type="component" value="Unassembled WGS sequence"/>
</dbReference>
<comment type="function">
    <text evidence="1">Electron transport system for the ribonucleotide reductase system NrdEF.</text>
</comment>
<evidence type="ECO:0000256" key="1">
    <source>
        <dbReference type="ARBA" id="ARBA00002292"/>
    </source>
</evidence>
<evidence type="ECO:0000313" key="5">
    <source>
        <dbReference type="Proteomes" id="UP000571018"/>
    </source>
</evidence>
<gene>
    <name evidence="4" type="primary">nrdH</name>
    <name evidence="4" type="ORF">HW423_02915</name>
</gene>
<dbReference type="AlphaFoldDB" id="A0A839A444"/>
<dbReference type="GO" id="GO:0045454">
    <property type="term" value="P:cell redox homeostasis"/>
    <property type="evidence" value="ECO:0007669"/>
    <property type="project" value="InterPro"/>
</dbReference>
<comment type="caution">
    <text evidence="4">The sequence shown here is derived from an EMBL/GenBank/DDBJ whole genome shotgun (WGS) entry which is preliminary data.</text>
</comment>
<dbReference type="RefSeq" id="WP_218930453.1">
    <property type="nucleotide sequence ID" value="NZ_JACAOA010000005.1"/>
</dbReference>
<evidence type="ECO:0000259" key="3">
    <source>
        <dbReference type="Pfam" id="PF00462"/>
    </source>
</evidence>
<protein>
    <recommendedName>
        <fullName evidence="2">Glutaredoxin-like protein NrdH</fullName>
    </recommendedName>
</protein>
<evidence type="ECO:0000313" key="4">
    <source>
        <dbReference type="EMBL" id="MBA5728732.1"/>
    </source>
</evidence>
<dbReference type="Gene3D" id="3.40.30.10">
    <property type="entry name" value="Glutaredoxin"/>
    <property type="match status" value="1"/>
</dbReference>
<reference evidence="4 5" key="1">
    <citation type="submission" date="2020-06" db="EMBL/GenBank/DDBJ databases">
        <title>Reclassification of Facklamia ignava, Facklamia soureckii and Facklami tabacinasalis as Falseniella iganva gen. nov., comb. nov., Hutsoniella ignava gen. nov., comb. nov., and Ruoffia tabacinasalis gen. nov., comb. nov and description of Ruoffia haltotolerans sp. nov., isolated from hypersaline Inland Sea of Qatar.</title>
        <authorList>
            <person name="Fotedar R."/>
            <person name="Sankaranarayanan K."/>
            <person name="Lawson P."/>
            <person name="Caldwell M."/>
            <person name="Zeyara A."/>
            <person name="Al Malki A."/>
            <person name="Ali M."/>
        </authorList>
    </citation>
    <scope>NUCLEOTIDE SEQUENCE [LARGE SCALE GENOMIC DNA]</scope>
    <source>
        <strain evidence="4 5">INB8</strain>
    </source>
</reference>
<dbReference type="EMBL" id="JACAOA010000005">
    <property type="protein sequence ID" value="MBA5728732.1"/>
    <property type="molecule type" value="Genomic_DNA"/>
</dbReference>
<dbReference type="NCBIfam" id="TIGR02194">
    <property type="entry name" value="GlrX_NrdH"/>
    <property type="match status" value="1"/>
</dbReference>
<dbReference type="InterPro" id="IPR036249">
    <property type="entry name" value="Thioredoxin-like_sf"/>
</dbReference>
<dbReference type="CDD" id="cd02976">
    <property type="entry name" value="NrdH"/>
    <property type="match status" value="1"/>
</dbReference>
<proteinExistence type="predicted"/>